<dbReference type="KEGG" id="lul:LPB138_05865"/>
<name>A0A1D8P6M7_9FLAO</name>
<dbReference type="Proteomes" id="UP000176050">
    <property type="component" value="Chromosome"/>
</dbReference>
<dbReference type="OrthoDB" id="766141at2"/>
<dbReference type="AlphaFoldDB" id="A0A1D8P6M7"/>
<proteinExistence type="predicted"/>
<evidence type="ECO:0000313" key="1">
    <source>
        <dbReference type="EMBL" id="AOW20231.1"/>
    </source>
</evidence>
<sequence>MIFYGTKGSLIHTEQTQSVKCNSCNQQSQHTVSIFGKYAYIYWIPIFPIGKKGVSECNHCKATFEKKDMSEQLKLACQNINTNVRTPLKYWSGMAIIAALIGFAMYSSNQHKEDVAQFIESPLAGDIVEYKTNDFFTTFKIMSVTSDSIFVIDNDYEIESKSAIYKIDKDENYTTEPYSISRTRYKELFTDKTLLDIDRD</sequence>
<dbReference type="EMBL" id="CP017478">
    <property type="protein sequence ID" value="AOW20231.1"/>
    <property type="molecule type" value="Genomic_DNA"/>
</dbReference>
<keyword evidence="2" id="KW-1185">Reference proteome</keyword>
<dbReference type="STRING" id="1850246.LPB138_05865"/>
<evidence type="ECO:0000313" key="2">
    <source>
        <dbReference type="Proteomes" id="UP000176050"/>
    </source>
</evidence>
<dbReference type="RefSeq" id="WP_070236369.1">
    <property type="nucleotide sequence ID" value="NZ_CP017478.1"/>
</dbReference>
<reference evidence="1 2" key="1">
    <citation type="submission" date="2016-10" db="EMBL/GenBank/DDBJ databases">
        <title>Lutibacter sp. LPB0138, isolated from marine gastropod.</title>
        <authorList>
            <person name="Kim E."/>
            <person name="Yi H."/>
        </authorList>
    </citation>
    <scope>NUCLEOTIDE SEQUENCE [LARGE SCALE GENOMIC DNA]</scope>
    <source>
        <strain evidence="1 2">LPB0138</strain>
    </source>
</reference>
<evidence type="ECO:0008006" key="3">
    <source>
        <dbReference type="Google" id="ProtNLM"/>
    </source>
</evidence>
<accession>A0A1D8P6M7</accession>
<organism evidence="1 2">
    <name type="scientific">Urechidicola croceus</name>
    <dbReference type="NCBI Taxonomy" id="1850246"/>
    <lineage>
        <taxon>Bacteria</taxon>
        <taxon>Pseudomonadati</taxon>
        <taxon>Bacteroidota</taxon>
        <taxon>Flavobacteriia</taxon>
        <taxon>Flavobacteriales</taxon>
        <taxon>Flavobacteriaceae</taxon>
        <taxon>Urechidicola</taxon>
    </lineage>
</organism>
<protein>
    <recommendedName>
        <fullName evidence="3">Zinc-ribbon 15 domain-containing protein</fullName>
    </recommendedName>
</protein>
<gene>
    <name evidence="1" type="ORF">LPB138_05865</name>
</gene>